<dbReference type="GO" id="GO:0005524">
    <property type="term" value="F:ATP binding"/>
    <property type="evidence" value="ECO:0007669"/>
    <property type="project" value="UniProtKB-UniRule"/>
</dbReference>
<dbReference type="InterPro" id="IPR001752">
    <property type="entry name" value="Kinesin_motor_dom"/>
</dbReference>
<feature type="compositionally biased region" description="Polar residues" evidence="12">
    <location>
        <begin position="918"/>
        <end position="935"/>
    </location>
</feature>
<dbReference type="PROSITE" id="PS50067">
    <property type="entry name" value="KINESIN_MOTOR_2"/>
    <property type="match status" value="1"/>
</dbReference>
<dbReference type="Proteomes" id="UP000095281">
    <property type="component" value="Unplaced"/>
</dbReference>
<dbReference type="PANTHER" id="PTHR47969:SF21">
    <property type="entry name" value="KINESIN-LIKE PROTEIN"/>
    <property type="match status" value="1"/>
</dbReference>
<evidence type="ECO:0000256" key="3">
    <source>
        <dbReference type="ARBA" id="ARBA00022490"/>
    </source>
</evidence>
<evidence type="ECO:0000256" key="6">
    <source>
        <dbReference type="ARBA" id="ARBA00022840"/>
    </source>
</evidence>
<evidence type="ECO:0000256" key="4">
    <source>
        <dbReference type="ARBA" id="ARBA00022701"/>
    </source>
</evidence>
<keyword evidence="8 10" id="KW-0505">Motor protein</keyword>
<feature type="region of interest" description="Disordered" evidence="12">
    <location>
        <begin position="1"/>
        <end position="36"/>
    </location>
</feature>
<sequence length="1389" mass="156853">MTVHRQNNVHSAVQRLNRPPSATGRPKTTTASSTSLNVSQISSQSLISSSGNECVKVVVRSVGEDLFPLKIPLRCRPLSSTEQTQGHSCCVNVDSKSGIIELTNPQCPEEPAKCFSFDSAFDSNSKQFDVYDEAVRPIVDSVLQGFNGTVFAYGQTGTGKTYTMEGPSGIGKNIASDQRGVIPNSIDQIFQHIAQSPPSLQYLVRASFLEIYQEEIRDLLDKSGGTGKRLELKERPDVGVYVRDLSSFVTQSVEEIEHVLKVGHSNRSVGRTNMNEHSSRSHAILVLTVESSEIGPDGQPHIRVGRLNLVDLAGSERQSKTGSEGQRFREATKINLSLSALGNVIAALTDQQSSHIPYRDSKLTRLLQDSLGGNSKTVMIANIGPASYNYEETLSTLRYSSRAKQIQNKPIINEDPKDALLREFQEEIARLKTLLEQKGGYYLENLFHVKTFKGTKRRQSRNNNNDLLLDGSKMDTSTDLAEREAEGIYREKQAKLEMERQRLIHNSHIIDEEKQRILSALTEREHELERERQEQLSLTSKIRQMQSKLLSGDGNLLDRTRKQETLLGQRRAELAEQRRREREVLQRLEVQELETAEIKQIFASLQQEVEAKRRKFQKLNNRLQQMRLELRDNEITNASERQNLEQTVLEMNKELALKWLIIDNFIPPNVVENIKEKAQFDENEHQWIVKEGPSNHQNFLLERRRSILVENERGGLERLNLNTSPQQNFNSHLRTTMADSGLGSSNGCSSTQGPSDASSQEEGGVNSNDIVDFDSAEQSTSQHENLYISPARLLKRPMAFSGATRPISNWEMTLLSKLKNQIARSNSKQHSRYPPNIRMSQLSRSGELPEFLIYDEVLRSCSKNLLTFQSLAPYGSQVNTNLEEQQRPSTRSGRTSKTPTNSKIQRFVVDTSRIPIPTQRSVSRDNINSTSSRPTSAAGRRRGSLAINRASLISAASQKLYCNAQNSSVQSLQISTPESNNHQNDHSNNNSKNLRARSVFNNNNYLILNKNKEINKRMAESASNASSLEGKIGTIVQRAPSSPAVNGRIPVPLQPNYPKARGLVGGAINSSDENSYQNLSKSFTNLQQKSPTNTSRIPLFIGRSSNFGIYSKNKTKELLNNKHKEQKLNWSNEQQVVPFVYSSFASSRETLSSCERVSEEDSEEEHENNHITNKNLKDTNNSPNYLPSSSWHTIGLAHSLLAKVQNKNRKSTKFKTFPLLQRPIFNNSKREEGNWKSFSGTSGNAFNSSLSPFSKSFCCAIENNRLSDSLQHSLQHSFHSEQSSSFLWVKNEEHNFNKQPSLITKLAQTYKLHRIRHVFGFKRCQHRIIFDSNLFSSLKQQNISKTNSPQISLFDSKTFYWAIVFAAFSLFFRIVGFLFNVLLLVWENN</sequence>
<dbReference type="GO" id="GO:0005874">
    <property type="term" value="C:microtubule"/>
    <property type="evidence" value="ECO:0007669"/>
    <property type="project" value="UniProtKB-KW"/>
</dbReference>
<dbReference type="PANTHER" id="PTHR47969">
    <property type="entry name" value="CHROMOSOME-ASSOCIATED KINESIN KIF4A-RELATED"/>
    <property type="match status" value="1"/>
</dbReference>
<feature type="domain" description="Kinesin motor" evidence="14">
    <location>
        <begin position="68"/>
        <end position="406"/>
    </location>
</feature>
<keyword evidence="5 10" id="KW-0547">Nucleotide-binding</keyword>
<keyword evidence="7 11" id="KW-0175">Coiled coil</keyword>
<comment type="subcellular location">
    <subcellularLocation>
        <location evidence="1">Cell projection</location>
        <location evidence="1">Cilium</location>
    </subcellularLocation>
    <subcellularLocation>
        <location evidence="2">Cytoplasm</location>
        <location evidence="2">Cytoskeleton</location>
    </subcellularLocation>
</comment>
<keyword evidence="9" id="KW-0206">Cytoskeleton</keyword>
<protein>
    <submittedName>
        <fullName evidence="16">Kinesin motor domain-containing protein</fullName>
    </submittedName>
</protein>
<dbReference type="SMART" id="SM00129">
    <property type="entry name" value="KISc"/>
    <property type="match status" value="1"/>
</dbReference>
<feature type="compositionally biased region" description="Polar residues" evidence="12">
    <location>
        <begin position="736"/>
        <end position="769"/>
    </location>
</feature>
<keyword evidence="13" id="KW-0472">Membrane</keyword>
<name>A0A1I8B1Y8_MELHA</name>
<dbReference type="InterPro" id="IPR027640">
    <property type="entry name" value="Kinesin-like_fam"/>
</dbReference>
<dbReference type="FunFam" id="3.40.850.10:FF:000029">
    <property type="entry name" value="Kinesin-like protein KIF17"/>
    <property type="match status" value="1"/>
</dbReference>
<feature type="region of interest" description="Disordered" evidence="12">
    <location>
        <begin position="879"/>
        <end position="943"/>
    </location>
</feature>
<dbReference type="InterPro" id="IPR019821">
    <property type="entry name" value="Kinesin_motor_CS"/>
</dbReference>
<evidence type="ECO:0000256" key="10">
    <source>
        <dbReference type="PROSITE-ProRule" id="PRU00283"/>
    </source>
</evidence>
<evidence type="ECO:0000256" key="13">
    <source>
        <dbReference type="SAM" id="Phobius"/>
    </source>
</evidence>
<feature type="region of interest" description="Disordered" evidence="12">
    <location>
        <begin position="972"/>
        <end position="996"/>
    </location>
</feature>
<feature type="binding site" evidence="10">
    <location>
        <begin position="154"/>
        <end position="161"/>
    </location>
    <ligand>
        <name>ATP</name>
        <dbReference type="ChEBI" id="CHEBI:30616"/>
    </ligand>
</feature>
<keyword evidence="13" id="KW-0812">Transmembrane</keyword>
<evidence type="ECO:0000256" key="7">
    <source>
        <dbReference type="ARBA" id="ARBA00023054"/>
    </source>
</evidence>
<keyword evidence="13" id="KW-1133">Transmembrane helix</keyword>
<dbReference type="SUPFAM" id="SSF52540">
    <property type="entry name" value="P-loop containing nucleoside triphosphate hydrolases"/>
    <property type="match status" value="1"/>
</dbReference>
<feature type="region of interest" description="Disordered" evidence="12">
    <location>
        <begin position="1152"/>
        <end position="1184"/>
    </location>
</feature>
<evidence type="ECO:0000259" key="14">
    <source>
        <dbReference type="PROSITE" id="PS50067"/>
    </source>
</evidence>
<dbReference type="GO" id="GO:0008017">
    <property type="term" value="F:microtubule binding"/>
    <property type="evidence" value="ECO:0007669"/>
    <property type="project" value="InterPro"/>
</dbReference>
<dbReference type="InterPro" id="IPR027417">
    <property type="entry name" value="P-loop_NTPase"/>
</dbReference>
<keyword evidence="15" id="KW-1185">Reference proteome</keyword>
<feature type="coiled-coil region" evidence="11">
    <location>
        <begin position="518"/>
        <end position="636"/>
    </location>
</feature>
<feature type="region of interest" description="Disordered" evidence="12">
    <location>
        <begin position="736"/>
        <end position="770"/>
    </location>
</feature>
<dbReference type="Gene3D" id="3.40.850.10">
    <property type="entry name" value="Kinesin motor domain"/>
    <property type="match status" value="1"/>
</dbReference>
<evidence type="ECO:0000256" key="9">
    <source>
        <dbReference type="ARBA" id="ARBA00023212"/>
    </source>
</evidence>
<evidence type="ECO:0000256" key="1">
    <source>
        <dbReference type="ARBA" id="ARBA00004138"/>
    </source>
</evidence>
<keyword evidence="3" id="KW-0963">Cytoplasm</keyword>
<feature type="transmembrane region" description="Helical" evidence="13">
    <location>
        <begin position="1359"/>
        <end position="1386"/>
    </location>
</feature>
<proteinExistence type="inferred from homology"/>
<feature type="compositionally biased region" description="Polar residues" evidence="12">
    <location>
        <begin position="879"/>
        <end position="904"/>
    </location>
</feature>
<dbReference type="PRINTS" id="PR00380">
    <property type="entry name" value="KINESINHEAVY"/>
</dbReference>
<dbReference type="WBParaSite" id="MhA1_Contig127.frz3.fgene3">
    <property type="protein sequence ID" value="MhA1_Contig127.frz3.fgene3"/>
    <property type="gene ID" value="MhA1_Contig127.frz3.fgene3"/>
</dbReference>
<evidence type="ECO:0000256" key="12">
    <source>
        <dbReference type="SAM" id="MobiDB-lite"/>
    </source>
</evidence>
<evidence type="ECO:0000256" key="11">
    <source>
        <dbReference type="SAM" id="Coils"/>
    </source>
</evidence>
<comment type="similarity">
    <text evidence="10">Belongs to the TRAFAC class myosin-kinesin ATPase superfamily. Kinesin family.</text>
</comment>
<accession>A0A1I8B1Y8</accession>
<dbReference type="InterPro" id="IPR036961">
    <property type="entry name" value="Kinesin_motor_dom_sf"/>
</dbReference>
<dbReference type="GO" id="GO:0005929">
    <property type="term" value="C:cilium"/>
    <property type="evidence" value="ECO:0007669"/>
    <property type="project" value="UniProtKB-SubCell"/>
</dbReference>
<keyword evidence="4" id="KW-0493">Microtubule</keyword>
<reference evidence="16" key="1">
    <citation type="submission" date="2016-11" db="UniProtKB">
        <authorList>
            <consortium name="WormBaseParasite"/>
        </authorList>
    </citation>
    <scope>IDENTIFICATION</scope>
</reference>
<dbReference type="PROSITE" id="PS00411">
    <property type="entry name" value="KINESIN_MOTOR_1"/>
    <property type="match status" value="1"/>
</dbReference>
<evidence type="ECO:0000256" key="8">
    <source>
        <dbReference type="ARBA" id="ARBA00023175"/>
    </source>
</evidence>
<dbReference type="GO" id="GO:0003777">
    <property type="term" value="F:microtubule motor activity"/>
    <property type="evidence" value="ECO:0007669"/>
    <property type="project" value="InterPro"/>
</dbReference>
<evidence type="ECO:0000313" key="15">
    <source>
        <dbReference type="Proteomes" id="UP000095281"/>
    </source>
</evidence>
<feature type="compositionally biased region" description="Polar residues" evidence="12">
    <location>
        <begin position="1"/>
        <end position="11"/>
    </location>
</feature>
<evidence type="ECO:0000256" key="2">
    <source>
        <dbReference type="ARBA" id="ARBA00004245"/>
    </source>
</evidence>
<keyword evidence="6 10" id="KW-0067">ATP-binding</keyword>
<organism evidence="15 16">
    <name type="scientific">Meloidogyne hapla</name>
    <name type="common">Root-knot nematode worm</name>
    <dbReference type="NCBI Taxonomy" id="6305"/>
    <lineage>
        <taxon>Eukaryota</taxon>
        <taxon>Metazoa</taxon>
        <taxon>Ecdysozoa</taxon>
        <taxon>Nematoda</taxon>
        <taxon>Chromadorea</taxon>
        <taxon>Rhabditida</taxon>
        <taxon>Tylenchina</taxon>
        <taxon>Tylenchomorpha</taxon>
        <taxon>Tylenchoidea</taxon>
        <taxon>Meloidogynidae</taxon>
        <taxon>Meloidogyninae</taxon>
        <taxon>Meloidogyne</taxon>
    </lineage>
</organism>
<dbReference type="GO" id="GO:0007018">
    <property type="term" value="P:microtubule-based movement"/>
    <property type="evidence" value="ECO:0007669"/>
    <property type="project" value="InterPro"/>
</dbReference>
<feature type="compositionally biased region" description="Low complexity" evidence="12">
    <location>
        <begin position="979"/>
        <end position="993"/>
    </location>
</feature>
<evidence type="ECO:0000256" key="5">
    <source>
        <dbReference type="ARBA" id="ARBA00022741"/>
    </source>
</evidence>
<dbReference type="Pfam" id="PF00225">
    <property type="entry name" value="Kinesin"/>
    <property type="match status" value="1"/>
</dbReference>
<evidence type="ECO:0000313" key="16">
    <source>
        <dbReference type="WBParaSite" id="MhA1_Contig127.frz3.fgene3"/>
    </source>
</evidence>
<feature type="compositionally biased region" description="Polar residues" evidence="12">
    <location>
        <begin position="1170"/>
        <end position="1184"/>
    </location>
</feature>